<organism evidence="1">
    <name type="scientific">Desulfofervidus auxilii</name>
    <dbReference type="NCBI Taxonomy" id="1621989"/>
    <lineage>
        <taxon>Bacteria</taxon>
        <taxon>Pseudomonadati</taxon>
        <taxon>Thermodesulfobacteriota</taxon>
        <taxon>Candidatus Desulfofervidia</taxon>
        <taxon>Candidatus Desulfofervidales</taxon>
        <taxon>Candidatus Desulfofervidaceae</taxon>
        <taxon>Candidatus Desulfofervidus</taxon>
    </lineage>
</organism>
<sequence length="175" mass="20755">MSFKIFPDILKEIESLSDKEREKIHVLFTKLGPSYSLQKEIVEYILDIRGRDGVSVEEIINQKIEKILNNYNIPREKKLNQIRAYLRQVRFPLLFTAEEIFRSKLKSLNLPVGCDIIPPSYWEDGEYKLKLNFKNAIEFSEKLQQLFKISQTKAWQELIGEQWFETLFSSKGIHR</sequence>
<dbReference type="EMBL" id="DRIH01000065">
    <property type="protein sequence ID" value="HEC67595.1"/>
    <property type="molecule type" value="Genomic_DNA"/>
</dbReference>
<reference evidence="1" key="1">
    <citation type="journal article" date="2020" name="mSystems">
        <title>Genome- and Community-Level Interaction Insights into Carbon Utilization and Element Cycling Functions of Hydrothermarchaeota in Hydrothermal Sediment.</title>
        <authorList>
            <person name="Zhou Z."/>
            <person name="Liu Y."/>
            <person name="Xu W."/>
            <person name="Pan J."/>
            <person name="Luo Z.H."/>
            <person name="Li M."/>
        </authorList>
    </citation>
    <scope>NUCLEOTIDE SEQUENCE [LARGE SCALE GENOMIC DNA]</scope>
    <source>
        <strain evidence="1">HyVt-389</strain>
    </source>
</reference>
<dbReference type="AlphaFoldDB" id="A0A7C2A805"/>
<protein>
    <submittedName>
        <fullName evidence="1">Uncharacterized protein</fullName>
    </submittedName>
</protein>
<evidence type="ECO:0000313" key="1">
    <source>
        <dbReference type="EMBL" id="HEC67595.1"/>
    </source>
</evidence>
<accession>A0A7C2A805</accession>
<dbReference type="Proteomes" id="UP000885738">
    <property type="component" value="Unassembled WGS sequence"/>
</dbReference>
<proteinExistence type="predicted"/>
<name>A0A7C2A805_DESA2</name>
<gene>
    <name evidence="1" type="ORF">ENI35_02090</name>
</gene>
<comment type="caution">
    <text evidence="1">The sequence shown here is derived from an EMBL/GenBank/DDBJ whole genome shotgun (WGS) entry which is preliminary data.</text>
</comment>